<dbReference type="PANTHER" id="PTHR48098:SF3">
    <property type="entry name" value="IRON(III) ENTEROBACTIN ESTERASE"/>
    <property type="match status" value="1"/>
</dbReference>
<accession>A0A645FDA2</accession>
<dbReference type="InterPro" id="IPR050583">
    <property type="entry name" value="Mycobacterial_A85_antigen"/>
</dbReference>
<name>A0A645FDA2_9ZZZZ</name>
<reference evidence="1" key="1">
    <citation type="submission" date="2019-08" db="EMBL/GenBank/DDBJ databases">
        <authorList>
            <person name="Kucharzyk K."/>
            <person name="Murdoch R.W."/>
            <person name="Higgins S."/>
            <person name="Loffler F."/>
        </authorList>
    </citation>
    <scope>NUCLEOTIDE SEQUENCE</scope>
</reference>
<dbReference type="AlphaFoldDB" id="A0A645FDA2"/>
<dbReference type="Gene3D" id="3.40.50.1820">
    <property type="entry name" value="alpha/beta hydrolase"/>
    <property type="match status" value="1"/>
</dbReference>
<organism evidence="1">
    <name type="scientific">bioreactor metagenome</name>
    <dbReference type="NCBI Taxonomy" id="1076179"/>
    <lineage>
        <taxon>unclassified sequences</taxon>
        <taxon>metagenomes</taxon>
        <taxon>ecological metagenomes</taxon>
    </lineage>
</organism>
<proteinExistence type="predicted"/>
<dbReference type="EMBL" id="VSSQ01058723">
    <property type="protein sequence ID" value="MPN12385.1"/>
    <property type="molecule type" value="Genomic_DNA"/>
</dbReference>
<gene>
    <name evidence="1" type="ORF">SDC9_159703</name>
</gene>
<protein>
    <recommendedName>
        <fullName evidence="2">Esterase</fullName>
    </recommendedName>
</protein>
<comment type="caution">
    <text evidence="1">The sequence shown here is derived from an EMBL/GenBank/DDBJ whole genome shotgun (WGS) entry which is preliminary data.</text>
</comment>
<dbReference type="InterPro" id="IPR000801">
    <property type="entry name" value="Esterase-like"/>
</dbReference>
<dbReference type="SUPFAM" id="SSF53474">
    <property type="entry name" value="alpha/beta-Hydrolases"/>
    <property type="match status" value="1"/>
</dbReference>
<dbReference type="InterPro" id="IPR029058">
    <property type="entry name" value="AB_hydrolase_fold"/>
</dbReference>
<evidence type="ECO:0008006" key="2">
    <source>
        <dbReference type="Google" id="ProtNLM"/>
    </source>
</evidence>
<evidence type="ECO:0000313" key="1">
    <source>
        <dbReference type="EMBL" id="MPN12385.1"/>
    </source>
</evidence>
<dbReference type="PANTHER" id="PTHR48098">
    <property type="entry name" value="ENTEROCHELIN ESTERASE-RELATED"/>
    <property type="match status" value="1"/>
</dbReference>
<dbReference type="Pfam" id="PF00756">
    <property type="entry name" value="Esterase"/>
    <property type="match status" value="1"/>
</dbReference>
<sequence>MSYGGLSAGFCAFYHDSIFGNVLSQSGSFWRDTVIEEPPINWHRSDWLIKQFQTSDKKNIRFYLDWGLQEPIILNSNRKFTRVLDRLEYNYKFSEFNGWHDWSNSRKSFPVGLKYLMENK</sequence>